<comment type="caution">
    <text evidence="1">The sequence shown here is derived from an EMBL/GenBank/DDBJ whole genome shotgun (WGS) entry which is preliminary data.</text>
</comment>
<dbReference type="EMBL" id="QJJY01000044">
    <property type="protein sequence ID" value="PXX21935.1"/>
    <property type="molecule type" value="Genomic_DNA"/>
</dbReference>
<evidence type="ECO:0000313" key="1">
    <source>
        <dbReference type="EMBL" id="PXX21935.1"/>
    </source>
</evidence>
<dbReference type="RefSeq" id="WP_110281467.1">
    <property type="nucleotide sequence ID" value="NZ_QJJY01000044.1"/>
</dbReference>
<evidence type="ECO:0000313" key="2">
    <source>
        <dbReference type="Proteomes" id="UP000247755"/>
    </source>
</evidence>
<dbReference type="Pfam" id="PF09487">
    <property type="entry name" value="HrpB2"/>
    <property type="match status" value="1"/>
</dbReference>
<sequence length="131" mass="14028">MIDSVGFSRIALGQVGMDDGNAIGSSSGDRHLAESFQALMERPKMADPVAEPVDAGQAAAHLLREQNAQFVNVNRSMMETLAATPALDMRELHARSMQMQVDLATMNLDVTVKLGVVGASKSAIETLMKNQ</sequence>
<gene>
    <name evidence="1" type="ORF">NA66_104424</name>
</gene>
<accession>A0A318HTV4</accession>
<reference evidence="1 2" key="1">
    <citation type="submission" date="2018-05" db="EMBL/GenBank/DDBJ databases">
        <title>Comparative genomics of bacterial root endophytes of switchgrass collected from native prairies over two seasons.</title>
        <authorList>
            <person name="Tang Y."/>
        </authorList>
    </citation>
    <scope>NUCLEOTIDE SEQUENCE [LARGE SCALE GENOMIC DNA]</scope>
    <source>
        <strain evidence="1 2">NFIX32</strain>
    </source>
</reference>
<protein>
    <submittedName>
        <fullName evidence="1">Type III secretion inner rod protein HrpB2</fullName>
    </submittedName>
</protein>
<name>A0A318HTV4_BURPY</name>
<dbReference type="Proteomes" id="UP000247755">
    <property type="component" value="Unassembled WGS sequence"/>
</dbReference>
<organism evidence="1 2">
    <name type="scientific">Burkholderia pyrrocinia</name>
    <name type="common">Pseudomonas pyrrocinia</name>
    <dbReference type="NCBI Taxonomy" id="60550"/>
    <lineage>
        <taxon>Bacteria</taxon>
        <taxon>Pseudomonadati</taxon>
        <taxon>Pseudomonadota</taxon>
        <taxon>Betaproteobacteria</taxon>
        <taxon>Burkholderiales</taxon>
        <taxon>Burkholderiaceae</taxon>
        <taxon>Burkholderia</taxon>
        <taxon>Burkholderia cepacia complex</taxon>
    </lineage>
</organism>
<dbReference type="InterPro" id="IPR013391">
    <property type="entry name" value="T3SS_HrpB2"/>
</dbReference>
<dbReference type="AlphaFoldDB" id="A0A318HTV4"/>
<proteinExistence type="predicted"/>